<accession>A0A4R0YMY4</accession>
<proteinExistence type="predicted"/>
<reference evidence="3 4" key="1">
    <citation type="submission" date="2019-02" db="EMBL/GenBank/DDBJ databases">
        <title>Dyella amyloliquefaciens sp. nov., isolated from forest soil.</title>
        <authorList>
            <person name="Gao Z.-H."/>
            <person name="Qiu L.-H."/>
        </authorList>
    </citation>
    <scope>NUCLEOTIDE SEQUENCE [LARGE SCALE GENOMIC DNA]</scope>
    <source>
        <strain evidence="3 4">KACC 12747</strain>
    </source>
</reference>
<keyword evidence="4" id="KW-1185">Reference proteome</keyword>
<dbReference type="RefSeq" id="WP_131408125.1">
    <property type="nucleotide sequence ID" value="NZ_SJTG01000002.1"/>
</dbReference>
<gene>
    <name evidence="3" type="ORF">EZM97_15330</name>
</gene>
<name>A0A4R0YMY4_9GAMM</name>
<keyword evidence="2" id="KW-0732">Signal</keyword>
<feature type="compositionally biased region" description="Low complexity" evidence="1">
    <location>
        <begin position="81"/>
        <end position="93"/>
    </location>
</feature>
<evidence type="ECO:0008006" key="5">
    <source>
        <dbReference type="Google" id="ProtNLM"/>
    </source>
</evidence>
<feature type="region of interest" description="Disordered" evidence="1">
    <location>
        <begin position="64"/>
        <end position="93"/>
    </location>
</feature>
<organism evidence="3 4">
    <name type="scientific">Dyella soli</name>
    <dbReference type="NCBI Taxonomy" id="522319"/>
    <lineage>
        <taxon>Bacteria</taxon>
        <taxon>Pseudomonadati</taxon>
        <taxon>Pseudomonadota</taxon>
        <taxon>Gammaproteobacteria</taxon>
        <taxon>Lysobacterales</taxon>
        <taxon>Rhodanobacteraceae</taxon>
        <taxon>Dyella</taxon>
    </lineage>
</organism>
<evidence type="ECO:0000313" key="3">
    <source>
        <dbReference type="EMBL" id="TCI10269.1"/>
    </source>
</evidence>
<evidence type="ECO:0000313" key="4">
    <source>
        <dbReference type="Proteomes" id="UP000291822"/>
    </source>
</evidence>
<dbReference type="InterPro" id="IPR045748">
    <property type="entry name" value="DcaP"/>
</dbReference>
<protein>
    <recommendedName>
        <fullName evidence="5">Porin</fullName>
    </recommendedName>
</protein>
<comment type="caution">
    <text evidence="3">The sequence shown here is derived from an EMBL/GenBank/DDBJ whole genome shotgun (WGS) entry which is preliminary data.</text>
</comment>
<evidence type="ECO:0000256" key="2">
    <source>
        <dbReference type="SAM" id="SignalP"/>
    </source>
</evidence>
<dbReference type="EMBL" id="SJTG01000002">
    <property type="protein sequence ID" value="TCI10269.1"/>
    <property type="molecule type" value="Genomic_DNA"/>
</dbReference>
<feature type="chain" id="PRO_5020355914" description="Porin" evidence="2">
    <location>
        <begin position="37"/>
        <end position="496"/>
    </location>
</feature>
<feature type="signal peptide" evidence="2">
    <location>
        <begin position="1"/>
        <end position="36"/>
    </location>
</feature>
<dbReference type="Pfam" id="PF19577">
    <property type="entry name" value="DcaP"/>
    <property type="match status" value="1"/>
</dbReference>
<sequence>MSRSRNNCKVGIRRKLPALGAAACLAVMLDGSVAYAQSSASNDDLKAQLTQMRQQMQAQQQVMQKMQQRLDELESKEAAQEKAAAAKPPAAPEAHAPLVAAATAPQPATPPPYRPPSALAGVAEPLPEGYVRLGETGNLLKLDLVAQLDTMADNTYMGSKDLFVPSSIPVRGQPFYNTGWRSNLSAKQSIFRMDFRRETDYGTLKVVYKNNFFGSGTGDMPYNLQYFYGELDNDRFSLLAGYNISAFTDIDVFPNTLDYEGPNSFTFKYGPQIRFAPVLYKSGDSVLTLPLSMEKPNADVTVPEGFGTYSRWPDFVLGLRWQAPDWHIQWANLFRDLRVESATARTRSTNGYAMQLTGMTKVFERDSVQGWVSNGRGYANFLQDISGLGLDAAFTREGDLRAIRARGWGAGYTHSWAETLSSSLSYGYLRISPNSNLLIDQNLPKSTKFASLNLAWQFSERAMLGVEYLWGQNIALTDLRGQGQRLQTTFRYDLNP</sequence>
<dbReference type="Proteomes" id="UP000291822">
    <property type="component" value="Unassembled WGS sequence"/>
</dbReference>
<dbReference type="AlphaFoldDB" id="A0A4R0YMY4"/>
<evidence type="ECO:0000256" key="1">
    <source>
        <dbReference type="SAM" id="MobiDB-lite"/>
    </source>
</evidence>
<feature type="compositionally biased region" description="Basic and acidic residues" evidence="1">
    <location>
        <begin position="68"/>
        <end position="80"/>
    </location>
</feature>
<dbReference type="SUPFAM" id="SSF56935">
    <property type="entry name" value="Porins"/>
    <property type="match status" value="1"/>
</dbReference>